<evidence type="ECO:0000313" key="2">
    <source>
        <dbReference type="EMBL" id="CAI5447258.1"/>
    </source>
</evidence>
<protein>
    <submittedName>
        <fullName evidence="2">Uncharacterized protein</fullName>
    </submittedName>
</protein>
<dbReference type="Proteomes" id="UP001152747">
    <property type="component" value="Unassembled WGS sequence"/>
</dbReference>
<feature type="chain" id="PRO_5040368896" evidence="1">
    <location>
        <begin position="17"/>
        <end position="168"/>
    </location>
</feature>
<dbReference type="EMBL" id="CANHGI010000004">
    <property type="protein sequence ID" value="CAI5447258.1"/>
    <property type="molecule type" value="Genomic_DNA"/>
</dbReference>
<accession>A0A9P1ILT7</accession>
<keyword evidence="1" id="KW-0732">Signal</keyword>
<comment type="caution">
    <text evidence="2">The sequence shown here is derived from an EMBL/GenBank/DDBJ whole genome shotgun (WGS) entry which is preliminary data.</text>
</comment>
<gene>
    <name evidence="2" type="ORF">CAMP_LOCUS9895</name>
</gene>
<organism evidence="2 3">
    <name type="scientific">Caenorhabditis angaria</name>
    <dbReference type="NCBI Taxonomy" id="860376"/>
    <lineage>
        <taxon>Eukaryota</taxon>
        <taxon>Metazoa</taxon>
        <taxon>Ecdysozoa</taxon>
        <taxon>Nematoda</taxon>
        <taxon>Chromadorea</taxon>
        <taxon>Rhabditida</taxon>
        <taxon>Rhabditina</taxon>
        <taxon>Rhabditomorpha</taxon>
        <taxon>Rhabditoidea</taxon>
        <taxon>Rhabditidae</taxon>
        <taxon>Peloderinae</taxon>
        <taxon>Caenorhabditis</taxon>
    </lineage>
</organism>
<keyword evidence="3" id="KW-1185">Reference proteome</keyword>
<evidence type="ECO:0000313" key="3">
    <source>
        <dbReference type="Proteomes" id="UP001152747"/>
    </source>
</evidence>
<evidence type="ECO:0000256" key="1">
    <source>
        <dbReference type="SAM" id="SignalP"/>
    </source>
</evidence>
<dbReference type="AlphaFoldDB" id="A0A9P1ILT7"/>
<name>A0A9P1ILT7_9PELO</name>
<reference evidence="2" key="1">
    <citation type="submission" date="2022-11" db="EMBL/GenBank/DDBJ databases">
        <authorList>
            <person name="Kikuchi T."/>
        </authorList>
    </citation>
    <scope>NUCLEOTIDE SEQUENCE</scope>
    <source>
        <strain evidence="2">PS1010</strain>
    </source>
</reference>
<dbReference type="InterPro" id="IPR008588">
    <property type="entry name" value="DUF870_CAE_spp"/>
</dbReference>
<dbReference type="Pfam" id="PF05912">
    <property type="entry name" value="DUF870"/>
    <property type="match status" value="1"/>
</dbReference>
<feature type="signal peptide" evidence="1">
    <location>
        <begin position="1"/>
        <end position="16"/>
    </location>
</feature>
<sequence length="168" mass="19399">MLGLLLIASLLGVLESVDILLQTDAMCGLNTHWCAIEFVLEHDKGIGKLANYDLVKIFKRKCSDLKHINFAYRFNLKDGDGYISENRSYELHIGFRHNCTKDGAIYDYIASKESPTFSQKKLDISYISNVQGQGAEYERNRYKAWRRTKFTNLRIESLEGFQFEVLDN</sequence>
<proteinExistence type="predicted"/>